<evidence type="ECO:0000256" key="1">
    <source>
        <dbReference type="SAM" id="Coils"/>
    </source>
</evidence>
<accession>A0A7S1YF18</accession>
<organism evidence="4">
    <name type="scientific">Grammatophora oceanica</name>
    <dbReference type="NCBI Taxonomy" id="210454"/>
    <lineage>
        <taxon>Eukaryota</taxon>
        <taxon>Sar</taxon>
        <taxon>Stramenopiles</taxon>
        <taxon>Ochrophyta</taxon>
        <taxon>Bacillariophyta</taxon>
        <taxon>Fragilariophyceae</taxon>
        <taxon>Fragilariophycidae</taxon>
        <taxon>Rhabdonematales</taxon>
        <taxon>Grammatophoraceae</taxon>
        <taxon>Grammatophora</taxon>
    </lineage>
</organism>
<gene>
    <name evidence="4" type="ORF">GOCE00092_LOCUS21591</name>
</gene>
<proteinExistence type="predicted"/>
<reference evidence="4" key="1">
    <citation type="submission" date="2021-01" db="EMBL/GenBank/DDBJ databases">
        <authorList>
            <person name="Corre E."/>
            <person name="Pelletier E."/>
            <person name="Niang G."/>
            <person name="Scheremetjew M."/>
            <person name="Finn R."/>
            <person name="Kale V."/>
            <person name="Holt S."/>
            <person name="Cochrane G."/>
            <person name="Meng A."/>
            <person name="Brown T."/>
            <person name="Cohen L."/>
        </authorList>
    </citation>
    <scope>NUCLEOTIDE SEQUENCE</scope>
    <source>
        <strain evidence="4">CCMP 410</strain>
    </source>
</reference>
<protein>
    <recommendedName>
        <fullName evidence="3">DUF6824 domain-containing protein</fullName>
    </recommendedName>
</protein>
<feature type="coiled-coil region" evidence="1">
    <location>
        <begin position="60"/>
        <end position="87"/>
    </location>
</feature>
<dbReference type="InterPro" id="IPR049227">
    <property type="entry name" value="DUF6824"/>
</dbReference>
<keyword evidence="1" id="KW-0175">Coiled coil</keyword>
<dbReference type="AlphaFoldDB" id="A0A7S1YF18"/>
<feature type="region of interest" description="Disordered" evidence="2">
    <location>
        <begin position="240"/>
        <end position="283"/>
    </location>
</feature>
<feature type="region of interest" description="Disordered" evidence="2">
    <location>
        <begin position="1"/>
        <end position="24"/>
    </location>
</feature>
<feature type="domain" description="DUF6824" evidence="3">
    <location>
        <begin position="315"/>
        <end position="399"/>
    </location>
</feature>
<evidence type="ECO:0000256" key="2">
    <source>
        <dbReference type="SAM" id="MobiDB-lite"/>
    </source>
</evidence>
<dbReference type="EMBL" id="HBGK01041358">
    <property type="protein sequence ID" value="CAD9300800.1"/>
    <property type="molecule type" value="Transcribed_RNA"/>
</dbReference>
<feature type="compositionally biased region" description="Low complexity" evidence="2">
    <location>
        <begin position="241"/>
        <end position="275"/>
    </location>
</feature>
<dbReference type="Pfam" id="PF20710">
    <property type="entry name" value="DUF6824"/>
    <property type="match status" value="1"/>
</dbReference>
<name>A0A7S1YF18_9STRA</name>
<sequence length="407" mass="43277">MIRPKRLSPTNHFTTPHKKANPPTTGEMVAETIVVPSRVGSMNADHTRRLSLLNHRSSTASILAQNVADARRRIASLSNREAALYAEAEEERLLSSPRHAEAAEAALRLAVARNSLARPNAAMLAAAAPSLGTAPRGGSLDLARAIAAASSPLSAARPADNISSTAELLLLRSLAPSASAQSAAAAVAAGPALRAQKEMLLRQLDLLDRAEAQATHDAILRARLGAALTSRGATAQLPNVAAAASTTSTPRSSTTTPSSPAASLKPPAAVPSSAAPRRETSTAAEVEQILASSAMRNNAAKQVLLEDHELREGTDVLCGRGGKSNHWQGNKRYRQVISDMRRKYRGIHTKTDKTSLSRAIVDYVNNYGGRFLKKDQASGKYFEMSKAEARKKTAQALRETKALKWTM</sequence>
<evidence type="ECO:0000259" key="3">
    <source>
        <dbReference type="Pfam" id="PF20710"/>
    </source>
</evidence>
<evidence type="ECO:0000313" key="4">
    <source>
        <dbReference type="EMBL" id="CAD9300800.1"/>
    </source>
</evidence>